<name>A0A915KV85_ROMCU</name>
<reference evidence="3" key="1">
    <citation type="submission" date="2022-11" db="UniProtKB">
        <authorList>
            <consortium name="WormBaseParasite"/>
        </authorList>
    </citation>
    <scope>IDENTIFICATION</scope>
</reference>
<accession>A0A915KV85</accession>
<dbReference type="Proteomes" id="UP000887565">
    <property type="component" value="Unplaced"/>
</dbReference>
<feature type="region of interest" description="Disordered" evidence="1">
    <location>
        <begin position="1"/>
        <end position="25"/>
    </location>
</feature>
<evidence type="ECO:0000313" key="2">
    <source>
        <dbReference type="Proteomes" id="UP000887565"/>
    </source>
</evidence>
<dbReference type="AlphaFoldDB" id="A0A915KV85"/>
<evidence type="ECO:0000256" key="1">
    <source>
        <dbReference type="SAM" id="MobiDB-lite"/>
    </source>
</evidence>
<keyword evidence="2" id="KW-1185">Reference proteome</keyword>
<evidence type="ECO:0000313" key="3">
    <source>
        <dbReference type="WBParaSite" id="nRc.2.0.1.t42388-RA"/>
    </source>
</evidence>
<sequence length="168" mass="18962">MVTPTAALAGSETVPVPPRKPFNAGEQSRGLCCCREDGYWMKDRYVNFPNFLNSLHVLDTSVSLVAVMNVFDFSDEIDEEDQIINIQRVIRNRNNPFEQYANEFRGGCYSNPTLLTELQPENDVRPGKYCIVTLNEIGSHVTLTELVISSHIDGTTHTISHRKYGHDT</sequence>
<proteinExistence type="predicted"/>
<organism evidence="2 3">
    <name type="scientific">Romanomermis culicivorax</name>
    <name type="common">Nematode worm</name>
    <dbReference type="NCBI Taxonomy" id="13658"/>
    <lineage>
        <taxon>Eukaryota</taxon>
        <taxon>Metazoa</taxon>
        <taxon>Ecdysozoa</taxon>
        <taxon>Nematoda</taxon>
        <taxon>Enoplea</taxon>
        <taxon>Dorylaimia</taxon>
        <taxon>Mermithida</taxon>
        <taxon>Mermithoidea</taxon>
        <taxon>Mermithidae</taxon>
        <taxon>Romanomermis</taxon>
    </lineage>
</organism>
<dbReference type="WBParaSite" id="nRc.2.0.1.t42388-RA">
    <property type="protein sequence ID" value="nRc.2.0.1.t42388-RA"/>
    <property type="gene ID" value="nRc.2.0.1.g42388"/>
</dbReference>
<protein>
    <submittedName>
        <fullName evidence="3">Uncharacterized protein</fullName>
    </submittedName>
</protein>